<evidence type="ECO:0000259" key="6">
    <source>
        <dbReference type="Pfam" id="PF00085"/>
    </source>
</evidence>
<dbReference type="InterPro" id="IPR036249">
    <property type="entry name" value="Thioredoxin-like_sf"/>
</dbReference>
<dbReference type="CDD" id="cd02947">
    <property type="entry name" value="TRX_family"/>
    <property type="match status" value="1"/>
</dbReference>
<evidence type="ECO:0000313" key="7">
    <source>
        <dbReference type="EMBL" id="KAJ8772976.1"/>
    </source>
</evidence>
<evidence type="ECO:0000256" key="5">
    <source>
        <dbReference type="ARBA" id="ARBA00023284"/>
    </source>
</evidence>
<dbReference type="GO" id="GO:0009507">
    <property type="term" value="C:chloroplast"/>
    <property type="evidence" value="ECO:0007669"/>
    <property type="project" value="TreeGrafter"/>
</dbReference>
<dbReference type="AlphaFoldDB" id="A0AAV8U126"/>
<keyword evidence="4" id="KW-1015">Disulfide bond</keyword>
<evidence type="ECO:0000313" key="8">
    <source>
        <dbReference type="Proteomes" id="UP001159364"/>
    </source>
</evidence>
<dbReference type="InterPro" id="IPR013766">
    <property type="entry name" value="Thioredoxin_domain"/>
</dbReference>
<dbReference type="EMBL" id="JAIWQS010000002">
    <property type="protein sequence ID" value="KAJ8772976.1"/>
    <property type="molecule type" value="Genomic_DNA"/>
</dbReference>
<dbReference type="PANTHER" id="PTHR43601">
    <property type="entry name" value="THIOREDOXIN, MITOCHONDRIAL"/>
    <property type="match status" value="1"/>
</dbReference>
<dbReference type="SUPFAM" id="SSF52833">
    <property type="entry name" value="Thioredoxin-like"/>
    <property type="match status" value="1"/>
</dbReference>
<proteinExistence type="inferred from homology"/>
<comment type="caution">
    <text evidence="7">The sequence shown here is derived from an EMBL/GenBank/DDBJ whole genome shotgun (WGS) entry which is preliminary data.</text>
</comment>
<dbReference type="Pfam" id="PF00085">
    <property type="entry name" value="Thioredoxin"/>
    <property type="match status" value="1"/>
</dbReference>
<evidence type="ECO:0000256" key="3">
    <source>
        <dbReference type="ARBA" id="ARBA00022982"/>
    </source>
</evidence>
<sequence>MACSLNGGLNISGLNDNVMRSRAKRVCGFCPKFDVVRCPESKRKGSLRLRVDFMGKPLVLSDQKGFRNWRIKAVGNYSLHAQASICVSRPMRWWEKTLKTNMIEIHSAQELVDSLLNAGDNLVVIDFYSPGCGGCKTLHPKICQLAESNPSVIILKVNLEELKTMCHSLHVHVLPFFRFYRGAEGRVCSFSCTNATIKKFKDALAKYGSDRSSLGPAKGLDEYEILKLKQVGELSITSPVRPAKEENSKDLVIQSMALPDIFGKTGRNMGLKDEIAGVSVKLVGPAY</sequence>
<accession>A0AAV8U126</accession>
<dbReference type="FunFam" id="3.40.30.10:FF:000199">
    <property type="entry name" value="Thioredoxin-like 1-2, chloroplastic"/>
    <property type="match status" value="1"/>
</dbReference>
<keyword evidence="8" id="KW-1185">Reference proteome</keyword>
<organism evidence="7 8">
    <name type="scientific">Erythroxylum novogranatense</name>
    <dbReference type="NCBI Taxonomy" id="1862640"/>
    <lineage>
        <taxon>Eukaryota</taxon>
        <taxon>Viridiplantae</taxon>
        <taxon>Streptophyta</taxon>
        <taxon>Embryophyta</taxon>
        <taxon>Tracheophyta</taxon>
        <taxon>Spermatophyta</taxon>
        <taxon>Magnoliopsida</taxon>
        <taxon>eudicotyledons</taxon>
        <taxon>Gunneridae</taxon>
        <taxon>Pentapetalae</taxon>
        <taxon>rosids</taxon>
        <taxon>fabids</taxon>
        <taxon>Malpighiales</taxon>
        <taxon>Erythroxylaceae</taxon>
        <taxon>Erythroxylum</taxon>
    </lineage>
</organism>
<keyword evidence="3" id="KW-0249">Electron transport</keyword>
<reference evidence="7 8" key="1">
    <citation type="submission" date="2021-09" db="EMBL/GenBank/DDBJ databases">
        <title>Genomic insights and catalytic innovation underlie evolution of tropane alkaloids biosynthesis.</title>
        <authorList>
            <person name="Wang Y.-J."/>
            <person name="Tian T."/>
            <person name="Huang J.-P."/>
            <person name="Huang S.-X."/>
        </authorList>
    </citation>
    <scope>NUCLEOTIDE SEQUENCE [LARGE SCALE GENOMIC DNA]</scope>
    <source>
        <strain evidence="7">KIB-2018</strain>
        <tissue evidence="7">Leaf</tissue>
    </source>
</reference>
<feature type="domain" description="Thioredoxin" evidence="6">
    <location>
        <begin position="113"/>
        <end position="186"/>
    </location>
</feature>
<evidence type="ECO:0000256" key="1">
    <source>
        <dbReference type="ARBA" id="ARBA00008987"/>
    </source>
</evidence>
<dbReference type="GO" id="GO:0045454">
    <property type="term" value="P:cell redox homeostasis"/>
    <property type="evidence" value="ECO:0007669"/>
    <property type="project" value="TreeGrafter"/>
</dbReference>
<dbReference type="Proteomes" id="UP001159364">
    <property type="component" value="Linkage Group LG02"/>
</dbReference>
<keyword evidence="5" id="KW-0676">Redox-active center</keyword>
<protein>
    <recommendedName>
        <fullName evidence="6">Thioredoxin domain-containing protein</fullName>
    </recommendedName>
</protein>
<name>A0AAV8U126_9ROSI</name>
<gene>
    <name evidence="7" type="ORF">K2173_028153</name>
</gene>
<comment type="similarity">
    <text evidence="1">Belongs to the thioredoxin family.</text>
</comment>
<keyword evidence="2" id="KW-0813">Transport</keyword>
<evidence type="ECO:0000256" key="4">
    <source>
        <dbReference type="ARBA" id="ARBA00023157"/>
    </source>
</evidence>
<dbReference type="Gene3D" id="3.40.30.10">
    <property type="entry name" value="Glutaredoxin"/>
    <property type="match status" value="1"/>
</dbReference>
<dbReference type="PANTHER" id="PTHR43601:SF17">
    <property type="entry name" value="THIOREDOXIN-LIKE 1-2, CHLOROPLASTIC"/>
    <property type="match status" value="1"/>
</dbReference>
<evidence type="ECO:0000256" key="2">
    <source>
        <dbReference type="ARBA" id="ARBA00022448"/>
    </source>
</evidence>